<dbReference type="GO" id="GO:0015074">
    <property type="term" value="P:DNA integration"/>
    <property type="evidence" value="ECO:0007669"/>
    <property type="project" value="InterPro"/>
</dbReference>
<dbReference type="NCBIfam" id="NF033516">
    <property type="entry name" value="transpos_IS3"/>
    <property type="match status" value="1"/>
</dbReference>
<dbReference type="Proteomes" id="UP000241346">
    <property type="component" value="Unassembled WGS sequence"/>
</dbReference>
<dbReference type="Gene3D" id="3.30.420.10">
    <property type="entry name" value="Ribonuclease H-like superfamily/Ribonuclease H"/>
    <property type="match status" value="1"/>
</dbReference>
<name>A0A2T3MT23_9GAMM</name>
<dbReference type="Gene3D" id="1.10.10.60">
    <property type="entry name" value="Homeodomain-like"/>
    <property type="match status" value="1"/>
</dbReference>
<dbReference type="InterPro" id="IPR048020">
    <property type="entry name" value="Transpos_IS3"/>
</dbReference>
<dbReference type="PANTHER" id="PTHR46889:SF4">
    <property type="entry name" value="TRANSPOSASE INSO FOR INSERTION SEQUENCE ELEMENT IS911B-RELATED"/>
    <property type="match status" value="1"/>
</dbReference>
<evidence type="ECO:0000256" key="2">
    <source>
        <dbReference type="SAM" id="MobiDB-lite"/>
    </source>
</evidence>
<dbReference type="InterPro" id="IPR050900">
    <property type="entry name" value="Transposase_IS3/IS150/IS904"/>
</dbReference>
<dbReference type="PROSITE" id="PS50994">
    <property type="entry name" value="INTEGRASE"/>
    <property type="match status" value="1"/>
</dbReference>
<evidence type="ECO:0000256" key="1">
    <source>
        <dbReference type="ARBA" id="ARBA00009964"/>
    </source>
</evidence>
<feature type="region of interest" description="Disordered" evidence="2">
    <location>
        <begin position="53"/>
        <end position="73"/>
    </location>
</feature>
<dbReference type="InterPro" id="IPR001584">
    <property type="entry name" value="Integrase_cat-core"/>
</dbReference>
<accession>A0A2T3MT23</accession>
<dbReference type="GO" id="GO:0004803">
    <property type="term" value="F:transposase activity"/>
    <property type="evidence" value="ECO:0007669"/>
    <property type="project" value="InterPro"/>
</dbReference>
<organism evidence="4 5">
    <name type="scientific">Photobacterium rosenbergii</name>
    <dbReference type="NCBI Taxonomy" id="294936"/>
    <lineage>
        <taxon>Bacteria</taxon>
        <taxon>Pseudomonadati</taxon>
        <taxon>Pseudomonadota</taxon>
        <taxon>Gammaproteobacteria</taxon>
        <taxon>Vibrionales</taxon>
        <taxon>Vibrionaceae</taxon>
        <taxon>Photobacterium</taxon>
    </lineage>
</organism>
<evidence type="ECO:0000313" key="5">
    <source>
        <dbReference type="Proteomes" id="UP000241346"/>
    </source>
</evidence>
<gene>
    <name evidence="4" type="ORF">C9J01_29325</name>
</gene>
<dbReference type="SUPFAM" id="SSF46689">
    <property type="entry name" value="Homeodomain-like"/>
    <property type="match status" value="1"/>
</dbReference>
<dbReference type="PANTHER" id="PTHR46889">
    <property type="entry name" value="TRANSPOSASE INSF FOR INSERTION SEQUENCE IS3B-RELATED"/>
    <property type="match status" value="1"/>
</dbReference>
<dbReference type="InterPro" id="IPR009057">
    <property type="entry name" value="Homeodomain-like_sf"/>
</dbReference>
<dbReference type="EMBL" id="PYMB01000060">
    <property type="protein sequence ID" value="PSW01726.1"/>
    <property type="molecule type" value="Genomic_DNA"/>
</dbReference>
<evidence type="ECO:0000259" key="3">
    <source>
        <dbReference type="PROSITE" id="PS50994"/>
    </source>
</evidence>
<proteinExistence type="inferred from homology"/>
<dbReference type="GO" id="GO:0003677">
    <property type="term" value="F:DNA binding"/>
    <property type="evidence" value="ECO:0007669"/>
    <property type="project" value="InterPro"/>
</dbReference>
<sequence>MKVVTRRSFTDEFKLAAVQESIDSPDTVKAVAVRLGISPKLLAKWRSKFVTRKESSKPIKNNGPSKSLKDLEAENKRLRKQLERAELENEIPKKGEGVLRQSAKVKFAYIHRVSSVRRTVKLMCDVLGVSRSGYYKWLNHQPSDWTRYNQRLLAFLRQQIEKHRRIQGYRKLWEEAVAHGYACNKKRVQSLLQQIGYRSNACKRRFGVVRPKEVVPTPPNYLNRDFSVDAPNRVWVSDITQIRCHEGWQYLCVIIDLYSRRVVGWATSYMNSAEMVLRALKKAWKERKPKGKALMFHSDRGSQYRCYDVLKWLTKRKVTVSMSRKGNCWDNACSESFFGLMKKEWFSNLEQMSRKEMVAECRNYINGYYNVVRRHGTNGGLSPMMYELRN</sequence>
<dbReference type="Pfam" id="PF13333">
    <property type="entry name" value="rve_2"/>
    <property type="match status" value="1"/>
</dbReference>
<reference evidence="4 5" key="1">
    <citation type="submission" date="2018-03" db="EMBL/GenBank/DDBJ databases">
        <title>Whole genome sequencing of Histamine producing bacteria.</title>
        <authorList>
            <person name="Butler K."/>
        </authorList>
    </citation>
    <scope>NUCLEOTIDE SEQUENCE [LARGE SCALE GENOMIC DNA]</scope>
    <source>
        <strain evidence="4 5">DSM 19138</strain>
    </source>
</reference>
<dbReference type="Pfam" id="PF13276">
    <property type="entry name" value="HTH_21"/>
    <property type="match status" value="1"/>
</dbReference>
<dbReference type="InterPro" id="IPR036397">
    <property type="entry name" value="RNaseH_sf"/>
</dbReference>
<evidence type="ECO:0000313" key="4">
    <source>
        <dbReference type="EMBL" id="PSW01726.1"/>
    </source>
</evidence>
<comment type="caution">
    <text evidence="4">The sequence shown here is derived from an EMBL/GenBank/DDBJ whole genome shotgun (WGS) entry which is preliminary data.</text>
</comment>
<dbReference type="InterPro" id="IPR002514">
    <property type="entry name" value="Transposase_8"/>
</dbReference>
<dbReference type="OrthoDB" id="9810995at2"/>
<feature type="domain" description="Integrase catalytic" evidence="3">
    <location>
        <begin position="227"/>
        <end position="390"/>
    </location>
</feature>
<dbReference type="InterPro" id="IPR012337">
    <property type="entry name" value="RNaseH-like_sf"/>
</dbReference>
<dbReference type="GO" id="GO:0006313">
    <property type="term" value="P:DNA transposition"/>
    <property type="evidence" value="ECO:0007669"/>
    <property type="project" value="InterPro"/>
</dbReference>
<protein>
    <submittedName>
        <fullName evidence="4">IS3 family transposase</fullName>
    </submittedName>
</protein>
<comment type="similarity">
    <text evidence="1">Belongs to the transposase 8 family.</text>
</comment>
<dbReference type="SUPFAM" id="SSF53098">
    <property type="entry name" value="Ribonuclease H-like"/>
    <property type="match status" value="1"/>
</dbReference>
<dbReference type="AlphaFoldDB" id="A0A2T3MT23"/>
<dbReference type="RefSeq" id="WP_107301573.1">
    <property type="nucleotide sequence ID" value="NZ_PYMB01000060.1"/>
</dbReference>
<dbReference type="Pfam" id="PF01527">
    <property type="entry name" value="HTH_Tnp_1"/>
    <property type="match status" value="1"/>
</dbReference>
<dbReference type="Pfam" id="PF00665">
    <property type="entry name" value="rve"/>
    <property type="match status" value="1"/>
</dbReference>
<dbReference type="InterPro" id="IPR025948">
    <property type="entry name" value="HTH-like_dom"/>
</dbReference>